<keyword evidence="3 6" id="KW-0285">Flavoprotein</keyword>
<accession>A0A3N2DPL3</accession>
<keyword evidence="5 6" id="KW-0560">Oxidoreductase</keyword>
<dbReference type="PROSITE" id="PS00977">
    <property type="entry name" value="FAD_G3PDH_1"/>
    <property type="match status" value="1"/>
</dbReference>
<dbReference type="Gene3D" id="3.50.50.60">
    <property type="entry name" value="FAD/NAD(P)-binding domain"/>
    <property type="match status" value="1"/>
</dbReference>
<sequence length="499" mass="55912">MSEPIDYDLFVIGGGINGVGIACDASGRGLSVGLCEMHDLASGTSSQSSKLIHGGLRYLEQYQFRLVREALAEREVLLKKAPHIITPLLFRLPHHPHLRPRWLIRLGLFLYDHLSRRVSLPASKSVLLAEPEGLIDSLQHGFEYADAKVDDARLVLLNALATRGNGGDIHNYCRCVQAQRGDGHWRLWLQHRGQDELQQITCKVLVNAAGPWLQQTYDEVLQRPCPKQMRLVKGSHIVVPRLNASDKAYLLQNTDGRIVFVIPYQQHYSLIGTTDEDYQGDPAAACIAEVEIDYLIQSVARYFKRRLRREEIVSHYAGVRPLFATQGQVAAAELSRDYSFELDGEPGQAALVSVFGGKITTYRKLSEAVVDSLAAYLPSMTGAWTASTVLPGGDFTDVAELQREFAGRYPFLPDDLLQRYLSAYGTRVVELLQASRCLDDLGEHFGAGLYRREVDYLMQQEWAVTAQDILWRRTKLGLQMSDTTSLENYMAASSMSLKR</sequence>
<dbReference type="GO" id="GO:0004368">
    <property type="term" value="F:glycerol-3-phosphate dehydrogenase (quinone) activity"/>
    <property type="evidence" value="ECO:0007669"/>
    <property type="project" value="UniProtKB-EC"/>
</dbReference>
<proteinExistence type="inferred from homology"/>
<comment type="catalytic activity">
    <reaction evidence="6">
        <text>a quinone + sn-glycerol 3-phosphate = dihydroxyacetone phosphate + a quinol</text>
        <dbReference type="Rhea" id="RHEA:18977"/>
        <dbReference type="ChEBI" id="CHEBI:24646"/>
        <dbReference type="ChEBI" id="CHEBI:57597"/>
        <dbReference type="ChEBI" id="CHEBI:57642"/>
        <dbReference type="ChEBI" id="CHEBI:132124"/>
        <dbReference type="EC" id="1.1.5.3"/>
    </reaction>
</comment>
<evidence type="ECO:0000313" key="9">
    <source>
        <dbReference type="EMBL" id="ROS01726.1"/>
    </source>
</evidence>
<dbReference type="PRINTS" id="PR01001">
    <property type="entry name" value="FADG3PDH"/>
</dbReference>
<dbReference type="GO" id="GO:0046168">
    <property type="term" value="P:glycerol-3-phosphate catabolic process"/>
    <property type="evidence" value="ECO:0007669"/>
    <property type="project" value="TreeGrafter"/>
</dbReference>
<evidence type="ECO:0000259" key="7">
    <source>
        <dbReference type="Pfam" id="PF01266"/>
    </source>
</evidence>
<dbReference type="InterPro" id="IPR006076">
    <property type="entry name" value="FAD-dep_OxRdtase"/>
</dbReference>
<dbReference type="Gene3D" id="3.30.9.10">
    <property type="entry name" value="D-Amino Acid Oxidase, subunit A, domain 2"/>
    <property type="match status" value="1"/>
</dbReference>
<dbReference type="EC" id="1.1.5.3" evidence="6"/>
<keyword evidence="4" id="KW-0274">FAD</keyword>
<dbReference type="InterPro" id="IPR038299">
    <property type="entry name" value="DAO_C_sf"/>
</dbReference>
<dbReference type="Proteomes" id="UP000275394">
    <property type="component" value="Unassembled WGS sequence"/>
</dbReference>
<dbReference type="NCBIfam" id="NF008899">
    <property type="entry name" value="PRK12266.1"/>
    <property type="match status" value="1"/>
</dbReference>
<dbReference type="EMBL" id="RKHR01000004">
    <property type="protein sequence ID" value="ROS01726.1"/>
    <property type="molecule type" value="Genomic_DNA"/>
</dbReference>
<comment type="caution">
    <text evidence="9">The sequence shown here is derived from an EMBL/GenBank/DDBJ whole genome shotgun (WGS) entry which is preliminary data.</text>
</comment>
<evidence type="ECO:0000256" key="6">
    <source>
        <dbReference type="RuleBase" id="RU361217"/>
    </source>
</evidence>
<organism evidence="9 10">
    <name type="scientific">Sinobacterium caligoides</name>
    <dbReference type="NCBI Taxonomy" id="933926"/>
    <lineage>
        <taxon>Bacteria</taxon>
        <taxon>Pseudomonadati</taxon>
        <taxon>Pseudomonadota</taxon>
        <taxon>Gammaproteobacteria</taxon>
        <taxon>Cellvibrionales</taxon>
        <taxon>Spongiibacteraceae</taxon>
        <taxon>Sinobacterium</taxon>
    </lineage>
</organism>
<dbReference type="Gene3D" id="1.10.8.870">
    <property type="entry name" value="Alpha-glycerophosphate oxidase, cap domain"/>
    <property type="match status" value="1"/>
</dbReference>
<protein>
    <recommendedName>
        <fullName evidence="6">Glycerol-3-phosphate dehydrogenase</fullName>
        <ecNumber evidence="6">1.1.5.3</ecNumber>
    </recommendedName>
</protein>
<evidence type="ECO:0000256" key="1">
    <source>
        <dbReference type="ARBA" id="ARBA00001974"/>
    </source>
</evidence>
<dbReference type="InterPro" id="IPR036188">
    <property type="entry name" value="FAD/NAD-bd_sf"/>
</dbReference>
<name>A0A3N2DPL3_9GAMM</name>
<dbReference type="GO" id="GO:0009331">
    <property type="term" value="C:glycerol-3-phosphate dehydrogenase (FAD) complex"/>
    <property type="evidence" value="ECO:0007669"/>
    <property type="project" value="UniProtKB-UniRule"/>
</dbReference>
<dbReference type="PANTHER" id="PTHR11985:SF15">
    <property type="entry name" value="GLYCEROL-3-PHOSPHATE DEHYDROGENASE, MITOCHONDRIAL"/>
    <property type="match status" value="1"/>
</dbReference>
<evidence type="ECO:0000256" key="3">
    <source>
        <dbReference type="ARBA" id="ARBA00022630"/>
    </source>
</evidence>
<dbReference type="Pfam" id="PF01266">
    <property type="entry name" value="DAO"/>
    <property type="match status" value="1"/>
</dbReference>
<evidence type="ECO:0000313" key="10">
    <source>
        <dbReference type="Proteomes" id="UP000275394"/>
    </source>
</evidence>
<feature type="domain" description="Alpha-glycerophosphate oxidase C-terminal" evidence="8">
    <location>
        <begin position="385"/>
        <end position="481"/>
    </location>
</feature>
<comment type="cofactor">
    <cofactor evidence="1 6">
        <name>FAD</name>
        <dbReference type="ChEBI" id="CHEBI:57692"/>
    </cofactor>
</comment>
<dbReference type="Pfam" id="PF16901">
    <property type="entry name" value="DAO_C"/>
    <property type="match status" value="1"/>
</dbReference>
<gene>
    <name evidence="9" type="ORF">EDC56_2171</name>
</gene>
<dbReference type="AlphaFoldDB" id="A0A3N2DPL3"/>
<keyword evidence="10" id="KW-1185">Reference proteome</keyword>
<reference evidence="9 10" key="1">
    <citation type="submission" date="2018-11" db="EMBL/GenBank/DDBJ databases">
        <title>Genomic Encyclopedia of Type Strains, Phase IV (KMG-IV): sequencing the most valuable type-strain genomes for metagenomic binning, comparative biology and taxonomic classification.</title>
        <authorList>
            <person name="Goeker M."/>
        </authorList>
    </citation>
    <scope>NUCLEOTIDE SEQUENCE [LARGE SCALE GENOMIC DNA]</scope>
    <source>
        <strain evidence="9 10">DSM 100316</strain>
    </source>
</reference>
<evidence type="ECO:0000256" key="2">
    <source>
        <dbReference type="ARBA" id="ARBA00007330"/>
    </source>
</evidence>
<dbReference type="SUPFAM" id="SSF51905">
    <property type="entry name" value="FAD/NAD(P)-binding domain"/>
    <property type="match status" value="1"/>
</dbReference>
<dbReference type="PANTHER" id="PTHR11985">
    <property type="entry name" value="GLYCEROL-3-PHOSPHATE DEHYDROGENASE"/>
    <property type="match status" value="1"/>
</dbReference>
<evidence type="ECO:0000259" key="8">
    <source>
        <dbReference type="Pfam" id="PF16901"/>
    </source>
</evidence>
<evidence type="ECO:0000256" key="4">
    <source>
        <dbReference type="ARBA" id="ARBA00022827"/>
    </source>
</evidence>
<dbReference type="InterPro" id="IPR000447">
    <property type="entry name" value="G3P_DH_FAD-dep"/>
</dbReference>
<dbReference type="OrthoDB" id="9766796at2"/>
<comment type="similarity">
    <text evidence="2 6">Belongs to the FAD-dependent glycerol-3-phosphate dehydrogenase family.</text>
</comment>
<evidence type="ECO:0000256" key="5">
    <source>
        <dbReference type="ARBA" id="ARBA00023002"/>
    </source>
</evidence>
<dbReference type="RefSeq" id="WP_123712485.1">
    <property type="nucleotide sequence ID" value="NZ_RKHR01000004.1"/>
</dbReference>
<dbReference type="InterPro" id="IPR031656">
    <property type="entry name" value="DAO_C"/>
</dbReference>
<feature type="domain" description="FAD dependent oxidoreductase" evidence="7">
    <location>
        <begin position="8"/>
        <end position="327"/>
    </location>
</feature>
<dbReference type="NCBIfam" id="NF009906">
    <property type="entry name" value="PRK13369.1"/>
    <property type="match status" value="1"/>
</dbReference>